<organism evidence="1 2">
    <name type="scientific">Paramuricea clavata</name>
    <name type="common">Red gorgonian</name>
    <name type="synonym">Violescent sea-whip</name>
    <dbReference type="NCBI Taxonomy" id="317549"/>
    <lineage>
        <taxon>Eukaryota</taxon>
        <taxon>Metazoa</taxon>
        <taxon>Cnidaria</taxon>
        <taxon>Anthozoa</taxon>
        <taxon>Octocorallia</taxon>
        <taxon>Malacalcyonacea</taxon>
        <taxon>Plexauridae</taxon>
        <taxon>Paramuricea</taxon>
    </lineage>
</organism>
<reference evidence="1" key="1">
    <citation type="submission" date="2020-04" db="EMBL/GenBank/DDBJ databases">
        <authorList>
            <person name="Alioto T."/>
            <person name="Alioto T."/>
            <person name="Gomez Garrido J."/>
        </authorList>
    </citation>
    <scope>NUCLEOTIDE SEQUENCE</scope>
    <source>
        <strain evidence="1">A484AB</strain>
    </source>
</reference>
<dbReference type="EMBL" id="CACRXK020012474">
    <property type="protein sequence ID" value="CAB4023389.1"/>
    <property type="molecule type" value="Genomic_DNA"/>
</dbReference>
<dbReference type="Proteomes" id="UP001152795">
    <property type="component" value="Unassembled WGS sequence"/>
</dbReference>
<dbReference type="OrthoDB" id="2402958at2759"/>
<protein>
    <submittedName>
        <fullName evidence="1">Uncharacterized protein</fullName>
    </submittedName>
</protein>
<evidence type="ECO:0000313" key="1">
    <source>
        <dbReference type="EMBL" id="CAB4023389.1"/>
    </source>
</evidence>
<accession>A0A7D9L0N5</accession>
<gene>
    <name evidence="1" type="ORF">PACLA_8A040031</name>
</gene>
<sequence length="253" mass="29339">MDRPESKTQTNPIDMSTLLLKLFPNIKAVSQERINLLPKSPVKIPSMKFFITNNMQNVSKTYAESMPYWVVGKYFNPESERQRLLVNDYQQTEVKEMRRMNNTKLVDSIELPLKSCENVLTAINKMLSSGLELCLDHFIAPFVGNWPKQFFIRRLVYCDAPSLPAALQNIVPLIAGHHYNKALLVNLSLFQHWEENTHSMFETARQYIVAFDEYPVENFHSVLRARTKETDSADQIAFKAKEIDACKHELHNF</sequence>
<dbReference type="AlphaFoldDB" id="A0A7D9L0N5"/>
<comment type="caution">
    <text evidence="1">The sequence shown here is derived from an EMBL/GenBank/DDBJ whole genome shotgun (WGS) entry which is preliminary data.</text>
</comment>
<name>A0A7D9L0N5_PARCT</name>
<proteinExistence type="predicted"/>
<keyword evidence="2" id="KW-1185">Reference proteome</keyword>
<evidence type="ECO:0000313" key="2">
    <source>
        <dbReference type="Proteomes" id="UP001152795"/>
    </source>
</evidence>